<feature type="domain" description="Stress-response A/B barrel" evidence="1">
    <location>
        <begin position="2"/>
        <end position="93"/>
    </location>
</feature>
<dbReference type="RefSeq" id="WP_044580062.1">
    <property type="nucleotide sequence ID" value="NZ_BAABDR010000029.1"/>
</dbReference>
<evidence type="ECO:0000313" key="4">
    <source>
        <dbReference type="Proteomes" id="UP000756710"/>
    </source>
</evidence>
<dbReference type="Gene3D" id="3.30.70.100">
    <property type="match status" value="1"/>
</dbReference>
<reference evidence="3 4" key="2">
    <citation type="submission" date="2021-03" db="EMBL/GenBank/DDBJ databases">
        <title>Genomic Encyclopedia of Type Strains, Phase IV (KMG-IV): sequencing the most valuable type-strain genomes for metagenomic binning, comparative biology and taxonomic classification.</title>
        <authorList>
            <person name="Goeker M."/>
        </authorList>
    </citation>
    <scope>NUCLEOTIDE SEQUENCE [LARGE SCALE GENOMIC DNA]</scope>
    <source>
        <strain evidence="3 4">DSM 41954</strain>
    </source>
</reference>
<dbReference type="InterPro" id="IPR013097">
    <property type="entry name" value="Dabb"/>
</dbReference>
<dbReference type="Pfam" id="PF07876">
    <property type="entry name" value="Dabb"/>
    <property type="match status" value="1"/>
</dbReference>
<dbReference type="InterPro" id="IPR011008">
    <property type="entry name" value="Dimeric_a/b-barrel"/>
</dbReference>
<dbReference type="PROSITE" id="PS51502">
    <property type="entry name" value="S_R_A_B_BARREL"/>
    <property type="match status" value="1"/>
</dbReference>
<organism evidence="2">
    <name type="scientific">Streptomyces iranensis</name>
    <dbReference type="NCBI Taxonomy" id="576784"/>
    <lineage>
        <taxon>Bacteria</taxon>
        <taxon>Bacillati</taxon>
        <taxon>Actinomycetota</taxon>
        <taxon>Actinomycetes</taxon>
        <taxon>Kitasatosporales</taxon>
        <taxon>Streptomycetaceae</taxon>
        <taxon>Streptomyces</taxon>
        <taxon>Streptomyces violaceusniger group</taxon>
    </lineage>
</organism>
<dbReference type="AlphaFoldDB" id="A0A061ABM5"/>
<protein>
    <submittedName>
        <fullName evidence="2">Stress responsive alpha-beta barrel domain-containing protein</fullName>
    </submittedName>
</protein>
<dbReference type="Proteomes" id="UP000756710">
    <property type="component" value="Unassembled WGS sequence"/>
</dbReference>
<dbReference type="EMBL" id="LK022848">
    <property type="protein sequence ID" value="CDR17197.1"/>
    <property type="molecule type" value="Genomic_DNA"/>
</dbReference>
<accession>A0A061ABM5</accession>
<reference evidence="2" key="1">
    <citation type="submission" date="2014-05" db="EMBL/GenBank/DDBJ databases">
        <authorList>
            <person name="Horn Fabian"/>
        </authorList>
    </citation>
    <scope>NUCLEOTIDE SEQUENCE</scope>
</reference>
<proteinExistence type="predicted"/>
<sequence length="139" mass="14816">MLVNVLRFSFKDGTTEKEKAKVLAAMRRTGAVEAVSFSTAGQFLGDSAEGFTHAYCAAVADLEALDRYLHDPVHIAGDDEILPHIAKLSAFQLSDDMDPTLGERVMGMHLKKVATHPRWGQALDAISDLGGPSGSSSTG</sequence>
<gene>
    <name evidence="3" type="ORF">J2Z30_005156</name>
    <name evidence="2" type="ORF">SIRAN9261</name>
</gene>
<evidence type="ECO:0000259" key="1">
    <source>
        <dbReference type="PROSITE" id="PS51502"/>
    </source>
</evidence>
<dbReference type="EMBL" id="JAGGLR010000014">
    <property type="protein sequence ID" value="MBP2064133.1"/>
    <property type="molecule type" value="Genomic_DNA"/>
</dbReference>
<name>A0A061ABM5_9ACTN</name>
<dbReference type="SUPFAM" id="SSF54909">
    <property type="entry name" value="Dimeric alpha+beta barrel"/>
    <property type="match status" value="1"/>
</dbReference>
<evidence type="ECO:0000313" key="2">
    <source>
        <dbReference type="EMBL" id="CDR17197.1"/>
    </source>
</evidence>
<dbReference type="SMART" id="SM00886">
    <property type="entry name" value="Dabb"/>
    <property type="match status" value="1"/>
</dbReference>
<evidence type="ECO:0000313" key="3">
    <source>
        <dbReference type="EMBL" id="MBP2064133.1"/>
    </source>
</evidence>
<keyword evidence="4" id="KW-1185">Reference proteome</keyword>
<dbReference type="HOGENOM" id="CLU_1843999_0_0_11"/>